<dbReference type="GO" id="GO:0015648">
    <property type="term" value="F:lipid-linked peptidoglycan transporter activity"/>
    <property type="evidence" value="ECO:0007669"/>
    <property type="project" value="TreeGrafter"/>
</dbReference>
<dbReference type="GO" id="GO:0051301">
    <property type="term" value="P:cell division"/>
    <property type="evidence" value="ECO:0007669"/>
    <property type="project" value="InterPro"/>
</dbReference>
<dbReference type="GO" id="GO:0008360">
    <property type="term" value="P:regulation of cell shape"/>
    <property type="evidence" value="ECO:0007669"/>
    <property type="project" value="UniProtKB-KW"/>
</dbReference>
<dbReference type="GO" id="GO:0032153">
    <property type="term" value="C:cell division site"/>
    <property type="evidence" value="ECO:0007669"/>
    <property type="project" value="TreeGrafter"/>
</dbReference>
<feature type="non-terminal residue" evidence="12">
    <location>
        <position position="456"/>
    </location>
</feature>
<gene>
    <name evidence="12" type="ORF">LCGC14_2322700</name>
</gene>
<feature type="transmembrane region" description="Helical" evidence="11">
    <location>
        <begin position="378"/>
        <end position="399"/>
    </location>
</feature>
<name>A0A0F9EUQ8_9ZZZZ</name>
<dbReference type="PROSITE" id="PS00428">
    <property type="entry name" value="FTSW_RODA_SPOVE"/>
    <property type="match status" value="1"/>
</dbReference>
<evidence type="ECO:0000256" key="11">
    <source>
        <dbReference type="SAM" id="Phobius"/>
    </source>
</evidence>
<evidence type="ECO:0000256" key="2">
    <source>
        <dbReference type="ARBA" id="ARBA00022475"/>
    </source>
</evidence>
<dbReference type="InterPro" id="IPR001182">
    <property type="entry name" value="FtsW/RodA"/>
</dbReference>
<evidence type="ECO:0000256" key="3">
    <source>
        <dbReference type="ARBA" id="ARBA00022676"/>
    </source>
</evidence>
<evidence type="ECO:0000256" key="4">
    <source>
        <dbReference type="ARBA" id="ARBA00022679"/>
    </source>
</evidence>
<dbReference type="PANTHER" id="PTHR30474:SF1">
    <property type="entry name" value="PEPTIDOGLYCAN GLYCOSYLTRANSFERASE MRDB"/>
    <property type="match status" value="1"/>
</dbReference>
<keyword evidence="2" id="KW-1003">Cell membrane</keyword>
<sequence length="456" mass="51469">MRRSNNILFRTDWISVGLYLLLVFLGWINIYAAIYNDDHHSIFDLSQRYGKQLIWILAALVLSIMVFLIDSKFYSFFAYFLYGIAIFLLITVLLFGKEINGARSWFQLGSFHLQPSEFAKIASCLALAKYLSSYNLKLKTLKSSIVVLTIIFLPSLLITIQPDMGSAMVFIILILVAYREGFSEMFLVVGVMLGVLFFLSLLIDQFLILVILEGLVLLIFWIRSRNTKKALLASLMIVIPAGILFLLADREVLVLNRYSIILLGLAFAIPFYLVHAYRKKLQYIYLILIFLAGSVGFTYSVDYVFNNVLKPHQQHRVNILLGIESDPLGIGYNVAQSKIAIGSGGLTGKGFLQGTQTKFDFVPEQSTDFIFCTVGEEWGFLGTSTVILLFLFLLTRLIFLAERQRSDFSRIYGYGVVAILFFHFAVNIGMTIGLLPVIGIPLPFFSYGGSSLWAFT</sequence>
<evidence type="ECO:0000256" key="5">
    <source>
        <dbReference type="ARBA" id="ARBA00022692"/>
    </source>
</evidence>
<evidence type="ECO:0008006" key="13">
    <source>
        <dbReference type="Google" id="ProtNLM"/>
    </source>
</evidence>
<reference evidence="12" key="1">
    <citation type="journal article" date="2015" name="Nature">
        <title>Complex archaea that bridge the gap between prokaryotes and eukaryotes.</title>
        <authorList>
            <person name="Spang A."/>
            <person name="Saw J.H."/>
            <person name="Jorgensen S.L."/>
            <person name="Zaremba-Niedzwiedzka K."/>
            <person name="Martijn J."/>
            <person name="Lind A.E."/>
            <person name="van Eijk R."/>
            <person name="Schleper C."/>
            <person name="Guy L."/>
            <person name="Ettema T.J."/>
        </authorList>
    </citation>
    <scope>NUCLEOTIDE SEQUENCE</scope>
</reference>
<feature type="transmembrane region" description="Helical" evidence="11">
    <location>
        <begin position="12"/>
        <end position="32"/>
    </location>
</feature>
<dbReference type="NCBIfam" id="TIGR02210">
    <property type="entry name" value="rodA_shape"/>
    <property type="match status" value="1"/>
</dbReference>
<feature type="transmembrane region" description="Helical" evidence="11">
    <location>
        <begin position="185"/>
        <end position="201"/>
    </location>
</feature>
<comment type="caution">
    <text evidence="12">The sequence shown here is derived from an EMBL/GenBank/DDBJ whole genome shotgun (WGS) entry which is preliminary data.</text>
</comment>
<keyword evidence="8 11" id="KW-1133">Transmembrane helix</keyword>
<dbReference type="GO" id="GO:0071555">
    <property type="term" value="P:cell wall organization"/>
    <property type="evidence" value="ECO:0007669"/>
    <property type="project" value="UniProtKB-KW"/>
</dbReference>
<keyword evidence="5 11" id="KW-0812">Transmembrane</keyword>
<feature type="transmembrane region" description="Helical" evidence="11">
    <location>
        <begin position="52"/>
        <end position="69"/>
    </location>
</feature>
<dbReference type="AlphaFoldDB" id="A0A0F9EUQ8"/>
<feature type="transmembrane region" description="Helical" evidence="11">
    <location>
        <begin position="411"/>
        <end position="438"/>
    </location>
</feature>
<keyword evidence="9 11" id="KW-0472">Membrane</keyword>
<dbReference type="Pfam" id="PF01098">
    <property type="entry name" value="FTSW_RODA_SPOVE"/>
    <property type="match status" value="2"/>
</dbReference>
<evidence type="ECO:0000256" key="1">
    <source>
        <dbReference type="ARBA" id="ARBA00004141"/>
    </source>
</evidence>
<evidence type="ECO:0000256" key="8">
    <source>
        <dbReference type="ARBA" id="ARBA00022989"/>
    </source>
</evidence>
<dbReference type="GO" id="GO:0009252">
    <property type="term" value="P:peptidoglycan biosynthetic process"/>
    <property type="evidence" value="ECO:0007669"/>
    <property type="project" value="UniProtKB-KW"/>
</dbReference>
<keyword evidence="7" id="KW-0573">Peptidoglycan synthesis</keyword>
<dbReference type="InterPro" id="IPR011923">
    <property type="entry name" value="RodA/MrdB"/>
</dbReference>
<keyword evidence="3" id="KW-0328">Glycosyltransferase</keyword>
<evidence type="ECO:0000256" key="7">
    <source>
        <dbReference type="ARBA" id="ARBA00022984"/>
    </source>
</evidence>
<protein>
    <recommendedName>
        <fullName evidence="13">Rod shape-determining protein RodA</fullName>
    </recommendedName>
</protein>
<feature type="transmembrane region" description="Helical" evidence="11">
    <location>
        <begin position="145"/>
        <end position="178"/>
    </location>
</feature>
<dbReference type="NCBIfam" id="NF037961">
    <property type="entry name" value="RodA_shape"/>
    <property type="match status" value="2"/>
</dbReference>
<proteinExistence type="predicted"/>
<evidence type="ECO:0000256" key="10">
    <source>
        <dbReference type="ARBA" id="ARBA00023316"/>
    </source>
</evidence>
<keyword evidence="10" id="KW-0961">Cell wall biogenesis/degradation</keyword>
<keyword evidence="6" id="KW-0133">Cell shape</keyword>
<dbReference type="InterPro" id="IPR018365">
    <property type="entry name" value="Cell_cycle_FtsW-rel_CS"/>
</dbReference>
<keyword evidence="4" id="KW-0808">Transferase</keyword>
<evidence type="ECO:0000313" key="12">
    <source>
        <dbReference type="EMBL" id="KKL48720.1"/>
    </source>
</evidence>
<dbReference type="PANTHER" id="PTHR30474">
    <property type="entry name" value="CELL CYCLE PROTEIN"/>
    <property type="match status" value="1"/>
</dbReference>
<organism evidence="12">
    <name type="scientific">marine sediment metagenome</name>
    <dbReference type="NCBI Taxonomy" id="412755"/>
    <lineage>
        <taxon>unclassified sequences</taxon>
        <taxon>metagenomes</taxon>
        <taxon>ecological metagenomes</taxon>
    </lineage>
</organism>
<dbReference type="GO" id="GO:0005886">
    <property type="term" value="C:plasma membrane"/>
    <property type="evidence" value="ECO:0007669"/>
    <property type="project" value="TreeGrafter"/>
</dbReference>
<feature type="transmembrane region" description="Helical" evidence="11">
    <location>
        <begin position="207"/>
        <end position="223"/>
    </location>
</feature>
<feature type="transmembrane region" description="Helical" evidence="11">
    <location>
        <begin position="283"/>
        <end position="301"/>
    </location>
</feature>
<comment type="subcellular location">
    <subcellularLocation>
        <location evidence="1">Membrane</location>
        <topology evidence="1">Multi-pass membrane protein</topology>
    </subcellularLocation>
</comment>
<evidence type="ECO:0000256" key="9">
    <source>
        <dbReference type="ARBA" id="ARBA00023136"/>
    </source>
</evidence>
<dbReference type="GO" id="GO:0016757">
    <property type="term" value="F:glycosyltransferase activity"/>
    <property type="evidence" value="ECO:0007669"/>
    <property type="project" value="UniProtKB-KW"/>
</dbReference>
<feature type="transmembrane region" description="Helical" evidence="11">
    <location>
        <begin position="230"/>
        <end position="248"/>
    </location>
</feature>
<accession>A0A0F9EUQ8</accession>
<feature type="transmembrane region" description="Helical" evidence="11">
    <location>
        <begin position="254"/>
        <end position="274"/>
    </location>
</feature>
<evidence type="ECO:0000256" key="6">
    <source>
        <dbReference type="ARBA" id="ARBA00022960"/>
    </source>
</evidence>
<feature type="transmembrane region" description="Helical" evidence="11">
    <location>
        <begin position="76"/>
        <end position="96"/>
    </location>
</feature>
<dbReference type="EMBL" id="LAZR01033218">
    <property type="protein sequence ID" value="KKL48720.1"/>
    <property type="molecule type" value="Genomic_DNA"/>
</dbReference>